<dbReference type="PANTHER" id="PTHR30055">
    <property type="entry name" value="HTH-TYPE TRANSCRIPTIONAL REGULATOR RUTR"/>
    <property type="match status" value="1"/>
</dbReference>
<dbReference type="EMBL" id="CP053711">
    <property type="protein sequence ID" value="QKE93753.1"/>
    <property type="molecule type" value="Genomic_DNA"/>
</dbReference>
<dbReference type="Pfam" id="PF00440">
    <property type="entry name" value="TetR_N"/>
    <property type="match status" value="1"/>
</dbReference>
<feature type="DNA-binding region" description="H-T-H motif" evidence="4">
    <location>
        <begin position="24"/>
        <end position="43"/>
    </location>
</feature>
<evidence type="ECO:0000313" key="7">
    <source>
        <dbReference type="Proteomes" id="UP000500767"/>
    </source>
</evidence>
<evidence type="ECO:0000256" key="4">
    <source>
        <dbReference type="PROSITE-ProRule" id="PRU00335"/>
    </source>
</evidence>
<dbReference type="Proteomes" id="UP000500767">
    <property type="component" value="Plasmid unnamed4"/>
</dbReference>
<proteinExistence type="predicted"/>
<accession>A0A6M8HYZ6</accession>
<evidence type="ECO:0000259" key="5">
    <source>
        <dbReference type="PROSITE" id="PS50977"/>
    </source>
</evidence>
<reference evidence="6 7" key="1">
    <citation type="journal article" date="2014" name="World J. Microbiol. Biotechnol.">
        <title>Biodiversity and physiological characteristics of Antarctic and Arctic lichens-associated bacteria.</title>
        <authorList>
            <person name="Lee Y.M."/>
            <person name="Kim E.H."/>
            <person name="Lee H.K."/>
            <person name="Hong S.G."/>
        </authorList>
    </citation>
    <scope>NUCLEOTIDE SEQUENCE [LARGE SCALE GENOMIC DNA]</scope>
    <source>
        <strain evidence="6 7">PAMC 26569</strain>
        <plasmid evidence="6">unnamed4</plasmid>
    </source>
</reference>
<organism evidence="6 7">
    <name type="scientific">Lichenicola cladoniae</name>
    <dbReference type="NCBI Taxonomy" id="1484109"/>
    <lineage>
        <taxon>Bacteria</taxon>
        <taxon>Pseudomonadati</taxon>
        <taxon>Pseudomonadota</taxon>
        <taxon>Alphaproteobacteria</taxon>
        <taxon>Acetobacterales</taxon>
        <taxon>Acetobacteraceae</taxon>
        <taxon>Lichenicola</taxon>
    </lineage>
</organism>
<dbReference type="SUPFAM" id="SSF46689">
    <property type="entry name" value="Homeodomain-like"/>
    <property type="match status" value="1"/>
</dbReference>
<keyword evidence="6" id="KW-0614">Plasmid</keyword>
<evidence type="ECO:0000256" key="1">
    <source>
        <dbReference type="ARBA" id="ARBA00023015"/>
    </source>
</evidence>
<keyword evidence="7" id="KW-1185">Reference proteome</keyword>
<evidence type="ECO:0000256" key="2">
    <source>
        <dbReference type="ARBA" id="ARBA00023125"/>
    </source>
</evidence>
<dbReference type="KEGG" id="lck:HN018_26870"/>
<keyword evidence="3" id="KW-0804">Transcription</keyword>
<dbReference type="InterPro" id="IPR025996">
    <property type="entry name" value="MT1864/Rv1816-like_C"/>
</dbReference>
<dbReference type="PANTHER" id="PTHR30055:SF220">
    <property type="entry name" value="TETR-FAMILY REGULATORY PROTEIN"/>
    <property type="match status" value="1"/>
</dbReference>
<sequence length="197" mass="20746">MGTREKLVEAAAELLDQGGDGAVTLRAVAHAVGVSHNTPYKHFVDRAALLAGVAEKDFSAFSAAFTGIERSAMTAIDKLKAALELFVTYGEAHPARYRLLFGDPDIASRGGQLEVVAVTTFSGFAALVAGAQAAGELPLIPAATMTSLIYAVLHGLLDLRAGGRLRSEKGLSNVLDGVLLMIELIRPNDVRQATMEE</sequence>
<dbReference type="InterPro" id="IPR009057">
    <property type="entry name" value="Homeodomain-like_sf"/>
</dbReference>
<gene>
    <name evidence="6" type="ORF">HN018_26870</name>
</gene>
<dbReference type="SUPFAM" id="SSF48498">
    <property type="entry name" value="Tetracyclin repressor-like, C-terminal domain"/>
    <property type="match status" value="1"/>
</dbReference>
<dbReference type="GO" id="GO:0003700">
    <property type="term" value="F:DNA-binding transcription factor activity"/>
    <property type="evidence" value="ECO:0007669"/>
    <property type="project" value="TreeGrafter"/>
</dbReference>
<keyword evidence="2 4" id="KW-0238">DNA-binding</keyword>
<keyword evidence="1" id="KW-0805">Transcription regulation</keyword>
<dbReference type="Gene3D" id="1.10.357.10">
    <property type="entry name" value="Tetracycline Repressor, domain 2"/>
    <property type="match status" value="1"/>
</dbReference>
<dbReference type="InterPro" id="IPR050109">
    <property type="entry name" value="HTH-type_TetR-like_transc_reg"/>
</dbReference>
<dbReference type="Pfam" id="PF13305">
    <property type="entry name" value="TetR_C_33"/>
    <property type="match status" value="1"/>
</dbReference>
<dbReference type="PRINTS" id="PR00455">
    <property type="entry name" value="HTHTETR"/>
</dbReference>
<dbReference type="InterPro" id="IPR001647">
    <property type="entry name" value="HTH_TetR"/>
</dbReference>
<dbReference type="RefSeq" id="WP_171834198.1">
    <property type="nucleotide sequence ID" value="NZ_CP053711.1"/>
</dbReference>
<dbReference type="PROSITE" id="PS50977">
    <property type="entry name" value="HTH_TETR_2"/>
    <property type="match status" value="1"/>
</dbReference>
<dbReference type="GO" id="GO:0000976">
    <property type="term" value="F:transcription cis-regulatory region binding"/>
    <property type="evidence" value="ECO:0007669"/>
    <property type="project" value="TreeGrafter"/>
</dbReference>
<evidence type="ECO:0000313" key="6">
    <source>
        <dbReference type="EMBL" id="QKE93753.1"/>
    </source>
</evidence>
<dbReference type="AlphaFoldDB" id="A0A6M8HYZ6"/>
<feature type="domain" description="HTH tetR-type" evidence="5">
    <location>
        <begin position="1"/>
        <end position="61"/>
    </location>
</feature>
<geneLocation type="plasmid" evidence="6 7">
    <name>unnamed4</name>
</geneLocation>
<evidence type="ECO:0000256" key="3">
    <source>
        <dbReference type="ARBA" id="ARBA00023163"/>
    </source>
</evidence>
<dbReference type="InterPro" id="IPR036271">
    <property type="entry name" value="Tet_transcr_reg_TetR-rel_C_sf"/>
</dbReference>
<protein>
    <submittedName>
        <fullName evidence="6">TetR/AcrR family transcriptional regulator</fullName>
    </submittedName>
</protein>
<name>A0A6M8HYZ6_9PROT</name>